<dbReference type="EMBL" id="KZ996215">
    <property type="protein sequence ID" value="RKO89226.1"/>
    <property type="molecule type" value="Genomic_DNA"/>
</dbReference>
<protein>
    <submittedName>
        <fullName evidence="1">Uncharacterized protein</fullName>
    </submittedName>
</protein>
<evidence type="ECO:0000313" key="2">
    <source>
        <dbReference type="Proteomes" id="UP000269721"/>
    </source>
</evidence>
<accession>A0A4P9WFL8</accession>
<sequence>MDSRQQPYLLCSKSSVHYIPASSCCKKQCLKDIPPSILRDLWATVIDKKVDQLPYLGWVPDCPRKARFYSGKSMQWKTNINSTLPINRGILLIADKVVCSRAFSIAHFMFKSAFYRHFPLRSLDTEASRRLVITGGPSAKIKLLILWSNSLIRTEGDMHHESGIIYLPAGNTKALLSNNYLDHHNHINTVSFTQFNHIWDTLISKYQ</sequence>
<reference evidence="2" key="1">
    <citation type="journal article" date="2018" name="Nat. Microbiol.">
        <title>Leveraging single-cell genomics to expand the fungal tree of life.</title>
        <authorList>
            <person name="Ahrendt S.R."/>
            <person name="Quandt C.A."/>
            <person name="Ciobanu D."/>
            <person name="Clum A."/>
            <person name="Salamov A."/>
            <person name="Andreopoulos B."/>
            <person name="Cheng J.F."/>
            <person name="Woyke T."/>
            <person name="Pelin A."/>
            <person name="Henrissat B."/>
            <person name="Reynolds N.K."/>
            <person name="Benny G.L."/>
            <person name="Smith M.E."/>
            <person name="James T.Y."/>
            <person name="Grigoriev I.V."/>
        </authorList>
    </citation>
    <scope>NUCLEOTIDE SEQUENCE [LARGE SCALE GENOMIC DNA]</scope>
</reference>
<dbReference type="AlphaFoldDB" id="A0A4P9WFL8"/>
<keyword evidence="2" id="KW-1185">Reference proteome</keyword>
<name>A0A4P9WFL8_9FUNG</name>
<evidence type="ECO:0000313" key="1">
    <source>
        <dbReference type="EMBL" id="RKO89226.1"/>
    </source>
</evidence>
<gene>
    <name evidence="1" type="ORF">BDK51DRAFT_30731</name>
</gene>
<dbReference type="Proteomes" id="UP000269721">
    <property type="component" value="Unassembled WGS sequence"/>
</dbReference>
<organism evidence="1 2">
    <name type="scientific">Blyttiomyces helicus</name>
    <dbReference type="NCBI Taxonomy" id="388810"/>
    <lineage>
        <taxon>Eukaryota</taxon>
        <taxon>Fungi</taxon>
        <taxon>Fungi incertae sedis</taxon>
        <taxon>Chytridiomycota</taxon>
        <taxon>Chytridiomycota incertae sedis</taxon>
        <taxon>Chytridiomycetes</taxon>
        <taxon>Chytridiomycetes incertae sedis</taxon>
        <taxon>Blyttiomyces</taxon>
    </lineage>
</organism>
<proteinExistence type="predicted"/>